<dbReference type="PANTHER" id="PTHR33303">
    <property type="entry name" value="CYTOPLASMIC PROTEIN-RELATED"/>
    <property type="match status" value="1"/>
</dbReference>
<dbReference type="InterPro" id="IPR036291">
    <property type="entry name" value="NAD(P)-bd_dom_sf"/>
</dbReference>
<dbReference type="Gene3D" id="3.40.50.720">
    <property type="entry name" value="NAD(P)-binding Rossmann-like Domain"/>
    <property type="match status" value="1"/>
</dbReference>
<dbReference type="InterPro" id="IPR003781">
    <property type="entry name" value="CoA-bd"/>
</dbReference>
<comment type="caution">
    <text evidence="2">The sequence shown here is derived from an EMBL/GenBank/DDBJ whole genome shotgun (WGS) entry which is preliminary data.</text>
</comment>
<accession>A0A058ZJF0</accession>
<dbReference type="Pfam" id="PF13380">
    <property type="entry name" value="CoA_binding_2"/>
    <property type="match status" value="1"/>
</dbReference>
<gene>
    <name evidence="2" type="ORF">ATO10_14859</name>
</gene>
<dbReference type="EMBL" id="AQQY01000013">
    <property type="protein sequence ID" value="KCV80941.1"/>
    <property type="molecule type" value="Genomic_DNA"/>
</dbReference>
<protein>
    <recommendedName>
        <fullName evidence="1">CoA-binding domain-containing protein</fullName>
    </recommendedName>
</protein>
<evidence type="ECO:0000313" key="2">
    <source>
        <dbReference type="EMBL" id="KCV80941.1"/>
    </source>
</evidence>
<dbReference type="STRING" id="1461693.ATO10_14859"/>
<dbReference type="SMART" id="SM00881">
    <property type="entry name" value="CoA_binding"/>
    <property type="match status" value="1"/>
</dbReference>
<dbReference type="SUPFAM" id="SSF51735">
    <property type="entry name" value="NAD(P)-binding Rossmann-fold domains"/>
    <property type="match status" value="1"/>
</dbReference>
<dbReference type="Proteomes" id="UP000024836">
    <property type="component" value="Unassembled WGS sequence"/>
</dbReference>
<dbReference type="AlphaFoldDB" id="A0A058ZJF0"/>
<evidence type="ECO:0000259" key="1">
    <source>
        <dbReference type="SMART" id="SM00881"/>
    </source>
</evidence>
<keyword evidence="3" id="KW-1185">Reference proteome</keyword>
<dbReference type="eggNOG" id="COG1832">
    <property type="taxonomic scope" value="Bacteria"/>
</dbReference>
<feature type="domain" description="CoA-binding" evidence="1">
    <location>
        <begin position="12"/>
        <end position="111"/>
    </location>
</feature>
<dbReference type="PATRIC" id="fig|1461693.3.peg.3000"/>
<organism evidence="2 3">
    <name type="scientific">Actibacterium atlanticum</name>
    <dbReference type="NCBI Taxonomy" id="1461693"/>
    <lineage>
        <taxon>Bacteria</taxon>
        <taxon>Pseudomonadati</taxon>
        <taxon>Pseudomonadota</taxon>
        <taxon>Alphaproteobacteria</taxon>
        <taxon>Rhodobacterales</taxon>
        <taxon>Roseobacteraceae</taxon>
        <taxon>Actibacterium</taxon>
    </lineage>
</organism>
<dbReference type="RefSeq" id="WP_051598178.1">
    <property type="nucleotide sequence ID" value="NZ_AQQY01000013.1"/>
</dbReference>
<reference evidence="2 3" key="1">
    <citation type="submission" date="2013-04" db="EMBL/GenBank/DDBJ databases">
        <title>Shimia sp. 22II-S11-Z10 Genome Sequencing.</title>
        <authorList>
            <person name="Lai Q."/>
            <person name="Li G."/>
            <person name="Shao Z."/>
        </authorList>
    </citation>
    <scope>NUCLEOTIDE SEQUENCE [LARGE SCALE GENOMIC DNA]</scope>
    <source>
        <strain evidence="3">22II-S11-Z10</strain>
    </source>
</reference>
<dbReference type="OrthoDB" id="9804695at2"/>
<sequence length="145" mass="15906">MTDHIDALLRDIFNRTRCVAVVGFSLNPARPSHYVARYLQDLGKRIVPINPGHAGKSALGEVILPDLAAIPPEAGVDMIDLFRRSEHVPPIVDQALTHLPDLRTIWMQLGVEHQGAAQSARAAGVDVVMNRCPKIEYPRLFGAIS</sequence>
<evidence type="ECO:0000313" key="3">
    <source>
        <dbReference type="Proteomes" id="UP000024836"/>
    </source>
</evidence>
<proteinExistence type="predicted"/>
<name>A0A058ZJF0_9RHOB</name>
<dbReference type="PANTHER" id="PTHR33303:SF2">
    <property type="entry name" value="COA-BINDING DOMAIN-CONTAINING PROTEIN"/>
    <property type="match status" value="1"/>
</dbReference>